<dbReference type="EMBL" id="CP030261">
    <property type="protein sequence ID" value="AXB58066.1"/>
    <property type="molecule type" value="Genomic_DNA"/>
</dbReference>
<feature type="region of interest" description="Disordered" evidence="1">
    <location>
        <begin position="1"/>
        <end position="84"/>
    </location>
</feature>
<organism evidence="2 3">
    <name type="scientific">Flavobacterium fluviale</name>
    <dbReference type="NCBI Taxonomy" id="2249356"/>
    <lineage>
        <taxon>Bacteria</taxon>
        <taxon>Pseudomonadati</taxon>
        <taxon>Bacteroidota</taxon>
        <taxon>Flavobacteriia</taxon>
        <taxon>Flavobacteriales</taxon>
        <taxon>Flavobacteriaceae</taxon>
        <taxon>Flavobacterium</taxon>
    </lineage>
</organism>
<accession>A0A344LVX4</accession>
<evidence type="ECO:0000313" key="3">
    <source>
        <dbReference type="Proteomes" id="UP000251561"/>
    </source>
</evidence>
<dbReference type="AlphaFoldDB" id="A0A344LVX4"/>
<evidence type="ECO:0000256" key="1">
    <source>
        <dbReference type="SAM" id="MobiDB-lite"/>
    </source>
</evidence>
<protein>
    <submittedName>
        <fullName evidence="2">Uncharacterized protein</fullName>
    </submittedName>
</protein>
<dbReference type="KEGG" id="ffl:HYN86_16295"/>
<keyword evidence="3" id="KW-1185">Reference proteome</keyword>
<evidence type="ECO:0000313" key="2">
    <source>
        <dbReference type="EMBL" id="AXB58066.1"/>
    </source>
</evidence>
<feature type="compositionally biased region" description="Acidic residues" evidence="1">
    <location>
        <begin position="75"/>
        <end position="84"/>
    </location>
</feature>
<dbReference type="RefSeq" id="WP_113678995.1">
    <property type="nucleotide sequence ID" value="NZ_CP030261.1"/>
</dbReference>
<feature type="compositionally biased region" description="Basic and acidic residues" evidence="1">
    <location>
        <begin position="1"/>
        <end position="20"/>
    </location>
</feature>
<dbReference type="OrthoDB" id="1377318at2"/>
<name>A0A344LVX4_9FLAO</name>
<dbReference type="Proteomes" id="UP000251561">
    <property type="component" value="Chromosome"/>
</dbReference>
<proteinExistence type="predicted"/>
<sequence length="84" mass="9964">MSRENYDNYDQDERTYHAADDSINSELMEKKDPAVNQHENDSRGIHSDRSEEEKTSRHEDDFDNDANRRTLDEEKAVEDEDDED</sequence>
<feature type="compositionally biased region" description="Basic and acidic residues" evidence="1">
    <location>
        <begin position="27"/>
        <end position="74"/>
    </location>
</feature>
<reference evidence="2 3" key="1">
    <citation type="submission" date="2018-06" db="EMBL/GenBank/DDBJ databases">
        <title>Genome sequencing of Flavobacterium.</title>
        <authorList>
            <person name="Baek M.-G."/>
            <person name="Yi H."/>
        </authorList>
    </citation>
    <scope>NUCLEOTIDE SEQUENCE [LARGE SCALE GENOMIC DNA]</scope>
    <source>
        <strain evidence="2 3">HYN0086</strain>
    </source>
</reference>
<gene>
    <name evidence="2" type="ORF">HYN86_16295</name>
</gene>